<keyword evidence="10" id="KW-0067">ATP-binding</keyword>
<comment type="catalytic activity">
    <reaction evidence="1">
        <text>ATP + protein L-histidine = ADP + protein N-phospho-L-histidine.</text>
        <dbReference type="EC" id="2.7.13.3"/>
    </reaction>
</comment>
<dbReference type="PANTHER" id="PTHR45528:SF1">
    <property type="entry name" value="SENSOR HISTIDINE KINASE CPXA"/>
    <property type="match status" value="1"/>
</dbReference>
<dbReference type="InterPro" id="IPR005467">
    <property type="entry name" value="His_kinase_dom"/>
</dbReference>
<evidence type="ECO:0000256" key="8">
    <source>
        <dbReference type="ARBA" id="ARBA00022741"/>
    </source>
</evidence>
<dbReference type="InterPro" id="IPR036890">
    <property type="entry name" value="HATPase_C_sf"/>
</dbReference>
<dbReference type="SUPFAM" id="SSF55874">
    <property type="entry name" value="ATPase domain of HSP90 chaperone/DNA topoisomerase II/histidine kinase"/>
    <property type="match status" value="1"/>
</dbReference>
<keyword evidence="8" id="KW-0547">Nucleotide-binding</keyword>
<dbReference type="GO" id="GO:0005524">
    <property type="term" value="F:ATP binding"/>
    <property type="evidence" value="ECO:0007669"/>
    <property type="project" value="UniProtKB-KW"/>
</dbReference>
<keyword evidence="9 16" id="KW-0418">Kinase</keyword>
<keyword evidence="7 14" id="KW-0812">Transmembrane</keyword>
<evidence type="ECO:0000256" key="11">
    <source>
        <dbReference type="ARBA" id="ARBA00022989"/>
    </source>
</evidence>
<keyword evidence="13 14" id="KW-0472">Membrane</keyword>
<evidence type="ECO:0000256" key="2">
    <source>
        <dbReference type="ARBA" id="ARBA00004651"/>
    </source>
</evidence>
<dbReference type="Pfam" id="PF00512">
    <property type="entry name" value="HisKA"/>
    <property type="match status" value="1"/>
</dbReference>
<evidence type="ECO:0000256" key="6">
    <source>
        <dbReference type="ARBA" id="ARBA00022679"/>
    </source>
</evidence>
<comment type="caution">
    <text evidence="16">The sequence shown here is derived from an EMBL/GenBank/DDBJ whole genome shotgun (WGS) entry which is preliminary data.</text>
</comment>
<keyword evidence="11 14" id="KW-1133">Transmembrane helix</keyword>
<organism evidence="16 17">
    <name type="scientific">Dysgonomonas capnocytophagoides</name>
    <dbReference type="NCBI Taxonomy" id="45254"/>
    <lineage>
        <taxon>Bacteria</taxon>
        <taxon>Pseudomonadati</taxon>
        <taxon>Bacteroidota</taxon>
        <taxon>Bacteroidia</taxon>
        <taxon>Bacteroidales</taxon>
        <taxon>Dysgonomonadaceae</taxon>
        <taxon>Dysgonomonas</taxon>
    </lineage>
</organism>
<evidence type="ECO:0000256" key="14">
    <source>
        <dbReference type="SAM" id="Phobius"/>
    </source>
</evidence>
<protein>
    <recommendedName>
        <fullName evidence="3">histidine kinase</fullName>
        <ecNumber evidence="3">2.7.13.3</ecNumber>
    </recommendedName>
</protein>
<dbReference type="Proteomes" id="UP000297861">
    <property type="component" value="Unassembled WGS sequence"/>
</dbReference>
<evidence type="ECO:0000256" key="5">
    <source>
        <dbReference type="ARBA" id="ARBA00022553"/>
    </source>
</evidence>
<evidence type="ECO:0000256" key="7">
    <source>
        <dbReference type="ARBA" id="ARBA00022692"/>
    </source>
</evidence>
<evidence type="ECO:0000256" key="3">
    <source>
        <dbReference type="ARBA" id="ARBA00012438"/>
    </source>
</evidence>
<dbReference type="AlphaFoldDB" id="A0A4Y8L5D3"/>
<dbReference type="STRING" id="1121485.GCA_000426485_02397"/>
<evidence type="ECO:0000256" key="9">
    <source>
        <dbReference type="ARBA" id="ARBA00022777"/>
    </source>
</evidence>
<evidence type="ECO:0000313" key="16">
    <source>
        <dbReference type="EMBL" id="TFD97374.1"/>
    </source>
</evidence>
<feature type="domain" description="Histidine kinase" evidence="15">
    <location>
        <begin position="220"/>
        <end position="402"/>
    </location>
</feature>
<dbReference type="PROSITE" id="PS50109">
    <property type="entry name" value="HIS_KIN"/>
    <property type="match status" value="1"/>
</dbReference>
<dbReference type="EMBL" id="SOML01000003">
    <property type="protein sequence ID" value="TFD97374.1"/>
    <property type="molecule type" value="Genomic_DNA"/>
</dbReference>
<keyword evidence="5" id="KW-0597">Phosphoprotein</keyword>
<dbReference type="GO" id="GO:0000155">
    <property type="term" value="F:phosphorelay sensor kinase activity"/>
    <property type="evidence" value="ECO:0007669"/>
    <property type="project" value="InterPro"/>
</dbReference>
<dbReference type="CDD" id="cd00082">
    <property type="entry name" value="HisKA"/>
    <property type="match status" value="1"/>
</dbReference>
<evidence type="ECO:0000256" key="10">
    <source>
        <dbReference type="ARBA" id="ARBA00022840"/>
    </source>
</evidence>
<dbReference type="Pfam" id="PF02518">
    <property type="entry name" value="HATPase_c"/>
    <property type="match status" value="1"/>
</dbReference>
<feature type="transmembrane region" description="Helical" evidence="14">
    <location>
        <begin position="12"/>
        <end position="34"/>
    </location>
</feature>
<dbReference type="InterPro" id="IPR003594">
    <property type="entry name" value="HATPase_dom"/>
</dbReference>
<gene>
    <name evidence="16" type="ORF">E2605_06835</name>
</gene>
<dbReference type="GO" id="GO:0005886">
    <property type="term" value="C:plasma membrane"/>
    <property type="evidence" value="ECO:0007669"/>
    <property type="project" value="UniProtKB-SubCell"/>
</dbReference>
<dbReference type="InterPro" id="IPR050398">
    <property type="entry name" value="HssS/ArlS-like"/>
</dbReference>
<sequence length="422" mass="48972">MRLFHVIRKYLLLTLFSIMILGGVSIFFIFKIFIHQSTDQILYEYKTRIENYVALNDTMIEFTTSVIQPQRVEQRIINPTDNYPLGIKDTLLYNENSGAFLPYRQLYFTIEYKNRLHLVNVNQQTFEFGDLLYVLIGSILALFLLFFVFTYLVDFYLKKKVWSPFNDTLEKFDDYDLEIGRNLSLTNSGIKEFDKLNEVVNKMVGKINSDYENTKNFSEDISHEMQTPLAIIKSRIDIIRQQHTLDKDSIVSLSVISNAVSRLSNLNKSLLLLTKIRNDQFQDIVKVNVKQVITDFLENIEELIDAKAITVDIACDDLFIDMDLTLSDILISNLLVNAIRHNTNEGFVKIQLSDDKLIIENSCLPQENKENLFDRMVSNKSKDSIGLGLNLVKSICDKNGFGVSYSFPMDKVFRIEIIFYKH</sequence>
<accession>A0A4Y8L5D3</accession>
<keyword evidence="17" id="KW-1185">Reference proteome</keyword>
<dbReference type="Gene3D" id="3.30.565.10">
    <property type="entry name" value="Histidine kinase-like ATPase, C-terminal domain"/>
    <property type="match status" value="1"/>
</dbReference>
<dbReference type="SMART" id="SM00388">
    <property type="entry name" value="HisKA"/>
    <property type="match status" value="1"/>
</dbReference>
<keyword evidence="12" id="KW-0902">Two-component regulatory system</keyword>
<dbReference type="RefSeq" id="WP_134435909.1">
    <property type="nucleotide sequence ID" value="NZ_SOML01000003.1"/>
</dbReference>
<comment type="subcellular location">
    <subcellularLocation>
        <location evidence="2">Cell membrane</location>
        <topology evidence="2">Multi-pass membrane protein</topology>
    </subcellularLocation>
</comment>
<evidence type="ECO:0000313" key="17">
    <source>
        <dbReference type="Proteomes" id="UP000297861"/>
    </source>
</evidence>
<keyword evidence="4" id="KW-1003">Cell membrane</keyword>
<evidence type="ECO:0000256" key="1">
    <source>
        <dbReference type="ARBA" id="ARBA00000085"/>
    </source>
</evidence>
<proteinExistence type="predicted"/>
<evidence type="ECO:0000259" key="15">
    <source>
        <dbReference type="PROSITE" id="PS50109"/>
    </source>
</evidence>
<dbReference type="OrthoDB" id="1522504at2"/>
<dbReference type="EC" id="2.7.13.3" evidence="3"/>
<dbReference type="PANTHER" id="PTHR45528">
    <property type="entry name" value="SENSOR HISTIDINE KINASE CPXA"/>
    <property type="match status" value="1"/>
</dbReference>
<keyword evidence="6" id="KW-0808">Transferase</keyword>
<evidence type="ECO:0000256" key="4">
    <source>
        <dbReference type="ARBA" id="ARBA00022475"/>
    </source>
</evidence>
<evidence type="ECO:0000256" key="13">
    <source>
        <dbReference type="ARBA" id="ARBA00023136"/>
    </source>
</evidence>
<feature type="transmembrane region" description="Helical" evidence="14">
    <location>
        <begin position="131"/>
        <end position="153"/>
    </location>
</feature>
<dbReference type="SUPFAM" id="SSF47384">
    <property type="entry name" value="Homodimeric domain of signal transducing histidine kinase"/>
    <property type="match status" value="1"/>
</dbReference>
<name>A0A4Y8L5D3_9BACT</name>
<evidence type="ECO:0000256" key="12">
    <source>
        <dbReference type="ARBA" id="ARBA00023012"/>
    </source>
</evidence>
<dbReference type="InterPro" id="IPR003661">
    <property type="entry name" value="HisK_dim/P_dom"/>
</dbReference>
<dbReference type="Gene3D" id="1.10.287.130">
    <property type="match status" value="1"/>
</dbReference>
<reference evidence="16 17" key="1">
    <citation type="submission" date="2019-03" db="EMBL/GenBank/DDBJ databases">
        <title>San Antonio Military Medical Center submission to MRSN (WRAIR), pending publication.</title>
        <authorList>
            <person name="Blyth D.M."/>
            <person name="Mccarthy S.L."/>
            <person name="Schall S.E."/>
            <person name="Stam J.A."/>
            <person name="Ong A.C."/>
            <person name="Mcgann P.T."/>
        </authorList>
    </citation>
    <scope>NUCLEOTIDE SEQUENCE [LARGE SCALE GENOMIC DNA]</scope>
    <source>
        <strain evidence="16 17">MRSN571793</strain>
    </source>
</reference>
<dbReference type="InterPro" id="IPR036097">
    <property type="entry name" value="HisK_dim/P_sf"/>
</dbReference>